<feature type="transmembrane region" description="Helical" evidence="10">
    <location>
        <begin position="295"/>
        <end position="316"/>
    </location>
</feature>
<keyword evidence="4" id="KW-1003">Cell membrane</keyword>
<feature type="transmembrane region" description="Helical" evidence="10">
    <location>
        <begin position="647"/>
        <end position="669"/>
    </location>
</feature>
<dbReference type="EMBL" id="LVWA01000003">
    <property type="protein sequence ID" value="OKL41630.1"/>
    <property type="molecule type" value="Genomic_DNA"/>
</dbReference>
<dbReference type="Pfam" id="PF00361">
    <property type="entry name" value="Proton_antipo_M"/>
    <property type="match status" value="1"/>
</dbReference>
<keyword evidence="2" id="KW-0813">Transport</keyword>
<feature type="transmembrane region" description="Helical" evidence="10">
    <location>
        <begin position="400"/>
        <end position="422"/>
    </location>
</feature>
<dbReference type="Pfam" id="PF20501">
    <property type="entry name" value="MbhE"/>
    <property type="match status" value="1"/>
</dbReference>
<feature type="transmembrane region" description="Helical" evidence="10">
    <location>
        <begin position="623"/>
        <end position="641"/>
    </location>
</feature>
<evidence type="ECO:0000256" key="1">
    <source>
        <dbReference type="ARBA" id="ARBA00004651"/>
    </source>
</evidence>
<protein>
    <submittedName>
        <fullName evidence="15">pH homeostasis protein A</fullName>
    </submittedName>
</protein>
<evidence type="ECO:0000256" key="9">
    <source>
        <dbReference type="RuleBase" id="RU000320"/>
    </source>
</evidence>
<evidence type="ECO:0000256" key="10">
    <source>
        <dbReference type="SAM" id="Phobius"/>
    </source>
</evidence>
<keyword evidence="16" id="KW-1185">Reference proteome</keyword>
<dbReference type="OrthoDB" id="9807568at2"/>
<keyword evidence="5 9" id="KW-0812">Transmembrane</keyword>
<feature type="transmembrane region" description="Helical" evidence="10">
    <location>
        <begin position="365"/>
        <end position="388"/>
    </location>
</feature>
<feature type="transmembrane region" description="Helical" evidence="10">
    <location>
        <begin position="70"/>
        <end position="95"/>
    </location>
</feature>
<reference evidence="15 16" key="1">
    <citation type="submission" date="2016-03" db="EMBL/GenBank/DDBJ databases">
        <title>Genome sequence of Pontibacter sp. nov., of the family cytophagaceae, isolated from marine sediment of the Yellow Sea, China.</title>
        <authorList>
            <person name="Zhang G."/>
            <person name="Zhang R."/>
        </authorList>
    </citation>
    <scope>NUCLEOTIDE SEQUENCE [LARGE SCALE GENOMIC DNA]</scope>
    <source>
        <strain evidence="15 16">S10-8</strain>
    </source>
</reference>
<dbReference type="RefSeq" id="WP_073851040.1">
    <property type="nucleotide sequence ID" value="NZ_LVWA01000003.1"/>
</dbReference>
<evidence type="ECO:0000256" key="4">
    <source>
        <dbReference type="ARBA" id="ARBA00022475"/>
    </source>
</evidence>
<dbReference type="InterPro" id="IPR025383">
    <property type="entry name" value="MrpA_C/MbhD"/>
</dbReference>
<feature type="transmembrane region" description="Helical" evidence="10">
    <location>
        <begin position="443"/>
        <end position="461"/>
    </location>
</feature>
<evidence type="ECO:0000259" key="13">
    <source>
        <dbReference type="Pfam" id="PF13244"/>
    </source>
</evidence>
<dbReference type="GO" id="GO:0015297">
    <property type="term" value="F:antiporter activity"/>
    <property type="evidence" value="ECO:0007669"/>
    <property type="project" value="UniProtKB-KW"/>
</dbReference>
<dbReference type="AlphaFoldDB" id="A0A1Q5PHC6"/>
<comment type="subcellular location">
    <subcellularLocation>
        <location evidence="1">Cell membrane</location>
        <topology evidence="1">Multi-pass membrane protein</topology>
    </subcellularLocation>
    <subcellularLocation>
        <location evidence="9">Membrane</location>
        <topology evidence="9">Multi-pass membrane protein</topology>
    </subcellularLocation>
</comment>
<dbReference type="PANTHER" id="PTHR43373">
    <property type="entry name" value="NA(+)/H(+) ANTIPORTER SUBUNIT"/>
    <property type="match status" value="1"/>
</dbReference>
<feature type="transmembrane region" description="Helical" evidence="10">
    <location>
        <begin position="30"/>
        <end position="49"/>
    </location>
</feature>
<evidence type="ECO:0000256" key="6">
    <source>
        <dbReference type="ARBA" id="ARBA00022989"/>
    </source>
</evidence>
<feature type="domain" description="MrpA C-terminal/MbhD" evidence="13">
    <location>
        <begin position="606"/>
        <end position="669"/>
    </location>
</feature>
<feature type="domain" description="MrpA C-terminal/MbhE" evidence="14">
    <location>
        <begin position="684"/>
        <end position="759"/>
    </location>
</feature>
<evidence type="ECO:0000256" key="5">
    <source>
        <dbReference type="ARBA" id="ARBA00022692"/>
    </source>
</evidence>
<feature type="transmembrane region" description="Helical" evidence="10">
    <location>
        <begin position="681"/>
        <end position="701"/>
    </location>
</feature>
<feature type="transmembrane region" description="Helical" evidence="10">
    <location>
        <begin position="157"/>
        <end position="183"/>
    </location>
</feature>
<keyword evidence="6 10" id="KW-1133">Transmembrane helix</keyword>
<evidence type="ECO:0000313" key="16">
    <source>
        <dbReference type="Proteomes" id="UP000186551"/>
    </source>
</evidence>
<dbReference type="InterPro" id="IPR046806">
    <property type="entry name" value="MrpA_C/MbhE"/>
</dbReference>
<evidence type="ECO:0000313" key="15">
    <source>
        <dbReference type="EMBL" id="OKL41630.1"/>
    </source>
</evidence>
<dbReference type="InterPro" id="IPR001516">
    <property type="entry name" value="Proton_antipo_N"/>
</dbReference>
<feature type="transmembrane region" description="Helical" evidence="10">
    <location>
        <begin position="741"/>
        <end position="760"/>
    </location>
</feature>
<feature type="transmembrane region" description="Helical" evidence="10">
    <location>
        <begin position="107"/>
        <end position="136"/>
    </location>
</feature>
<keyword evidence="3" id="KW-0050">Antiport</keyword>
<dbReference type="Pfam" id="PF00662">
    <property type="entry name" value="Proton_antipo_N"/>
    <property type="match status" value="1"/>
</dbReference>
<evidence type="ECO:0000256" key="2">
    <source>
        <dbReference type="ARBA" id="ARBA00022448"/>
    </source>
</evidence>
<proteinExistence type="predicted"/>
<dbReference type="InterPro" id="IPR050616">
    <property type="entry name" value="CPA3_Na-H_Antiporter_A"/>
</dbReference>
<evidence type="ECO:0000256" key="3">
    <source>
        <dbReference type="ARBA" id="ARBA00022449"/>
    </source>
</evidence>
<feature type="transmembrane region" description="Helical" evidence="10">
    <location>
        <begin position="322"/>
        <end position="344"/>
    </location>
</feature>
<evidence type="ECO:0000259" key="11">
    <source>
        <dbReference type="Pfam" id="PF00361"/>
    </source>
</evidence>
<feature type="transmembrane region" description="Helical" evidence="10">
    <location>
        <begin position="561"/>
        <end position="578"/>
    </location>
</feature>
<comment type="caution">
    <text evidence="15">The sequence shown here is derived from an EMBL/GenBank/DDBJ whole genome shotgun (WGS) entry which is preliminary data.</text>
</comment>
<sequence>MLYAILFGLLMAAVAPLLHRLLGRWVAVPMVLAPLLLLGLYFSFMPEVLQGHAVVQRHTWVPELDINLQFRLDGLSLLFALLISFFGALVMFYASGYLEGDPLLGRFYLFLTLFMTSMLGLVTSDNIFGLFVFWELTSISSYLLIGYKQAEKEARVAAWQALLVTGLGGLALMAGLILLSVAGDSYTFSGLLERRPEVLEHPFYLPAVVLVLLGCFTKSAQFPFHFWLPNAMAAPTPVSAYLHSATMVKAGIYLLARLSPVLSGPDVWHVSLMTAGGITAVLGAVLALQHTDLKAILAYTTISALGLLVTMLGIGTDEAMKAMLVFLLAHALYKGTLFLVAGGIDHRTGTRDLNRLFSLGKHMRYSGTAATLAALSMAGVIPFLGFVGKELLYEASLENYLLLGICLVTGVAFVAVALIMGYRIFWHKGEEKTQVHPHAHFRLYFPPLVLAFGGLLLGLLVNSQALPLLQQGVRTITADPSLELKLSLWHGFTPVLGLSILTLLLGLALYLALPWLGQRAAVLQPLYRVGPDAAYHKLFELFLHGSKSFILWLQDGHLRSYVMYIMFFFCGLLLFILWRDTPGIDFNDRIYQLQEVRLYELVVLFLVISALVYLLGTRSRLTSIVVMGLIGYSSALFYILFGAPDVAATQFLIETLTVVIFVLLLHKLPAFIYLSHQFMKYKFIAISVVFGALMTYVMLLVQQQAIPSQLKEYYGKVSYLEAHGRNIVNVILVDFRGLDTLGEITVLAVAALGIFSLLRLNPEKGGKP</sequence>
<keyword evidence="7" id="KW-0406">Ion transport</keyword>
<feature type="transmembrane region" description="Helical" evidence="10">
    <location>
        <begin position="491"/>
        <end position="513"/>
    </location>
</feature>
<feature type="transmembrane region" description="Helical" evidence="10">
    <location>
        <begin position="268"/>
        <end position="288"/>
    </location>
</feature>
<feature type="transmembrane region" description="Helical" evidence="10">
    <location>
        <begin position="598"/>
        <end position="616"/>
    </location>
</feature>
<feature type="domain" description="NADH-Ubiquinone oxidoreductase (complex I) chain 5 N-terminal" evidence="12">
    <location>
        <begin position="63"/>
        <end position="108"/>
    </location>
</feature>
<accession>A0A1Q5PHC6</accession>
<name>A0A1Q5PHC6_9BACT</name>
<evidence type="ECO:0000256" key="7">
    <source>
        <dbReference type="ARBA" id="ARBA00023065"/>
    </source>
</evidence>
<evidence type="ECO:0000256" key="8">
    <source>
        <dbReference type="ARBA" id="ARBA00023136"/>
    </source>
</evidence>
<evidence type="ECO:0000259" key="14">
    <source>
        <dbReference type="Pfam" id="PF20501"/>
    </source>
</evidence>
<dbReference type="Proteomes" id="UP000186551">
    <property type="component" value="Unassembled WGS sequence"/>
</dbReference>
<dbReference type="InterPro" id="IPR001750">
    <property type="entry name" value="ND/Mrp_TM"/>
</dbReference>
<feature type="transmembrane region" description="Helical" evidence="10">
    <location>
        <begin position="203"/>
        <end position="228"/>
    </location>
</feature>
<keyword evidence="8 10" id="KW-0472">Membrane</keyword>
<dbReference type="STRING" id="1797110.A3841_11380"/>
<dbReference type="PANTHER" id="PTHR43373:SF1">
    <property type="entry name" value="NA(+)_H(+) ANTIPORTER SUBUNIT A"/>
    <property type="match status" value="1"/>
</dbReference>
<dbReference type="PRINTS" id="PR01434">
    <property type="entry name" value="NADHDHGNASE5"/>
</dbReference>
<dbReference type="Pfam" id="PF13244">
    <property type="entry name" value="MbhD"/>
    <property type="match status" value="1"/>
</dbReference>
<dbReference type="GO" id="GO:0006811">
    <property type="term" value="P:monoatomic ion transport"/>
    <property type="evidence" value="ECO:0007669"/>
    <property type="project" value="UniProtKB-KW"/>
</dbReference>
<organism evidence="15 16">
    <name type="scientific">Pontibacter flavimaris</name>
    <dbReference type="NCBI Taxonomy" id="1797110"/>
    <lineage>
        <taxon>Bacteria</taxon>
        <taxon>Pseudomonadati</taxon>
        <taxon>Bacteroidota</taxon>
        <taxon>Cytophagia</taxon>
        <taxon>Cytophagales</taxon>
        <taxon>Hymenobacteraceae</taxon>
        <taxon>Pontibacter</taxon>
    </lineage>
</organism>
<dbReference type="GO" id="GO:0005886">
    <property type="term" value="C:plasma membrane"/>
    <property type="evidence" value="ECO:0007669"/>
    <property type="project" value="UniProtKB-SubCell"/>
</dbReference>
<gene>
    <name evidence="15" type="ORF">A3841_11380</name>
</gene>
<feature type="domain" description="NADH:quinone oxidoreductase/Mrp antiporter transmembrane" evidence="11">
    <location>
        <begin position="124"/>
        <end position="411"/>
    </location>
</feature>
<evidence type="ECO:0000259" key="12">
    <source>
        <dbReference type="Pfam" id="PF00662"/>
    </source>
</evidence>